<comment type="caution">
    <text evidence="1">The sequence shown here is derived from an EMBL/GenBank/DDBJ whole genome shotgun (WGS) entry which is preliminary data.</text>
</comment>
<dbReference type="EMBL" id="QFYS01000001">
    <property type="protein sequence ID" value="RAK68944.1"/>
    <property type="molecule type" value="Genomic_DNA"/>
</dbReference>
<dbReference type="RefSeq" id="WP_111274436.1">
    <property type="nucleotide sequence ID" value="NZ_QFYS01000001.1"/>
</dbReference>
<gene>
    <name evidence="1" type="ORF">DJ019_02720</name>
</gene>
<dbReference type="AlphaFoldDB" id="A0A328BSX3"/>
<keyword evidence="2" id="KW-1185">Reference proteome</keyword>
<evidence type="ECO:0000313" key="1">
    <source>
        <dbReference type="EMBL" id="RAK68944.1"/>
    </source>
</evidence>
<sequence>MAVMAIYRRGDVSPELYQAYRDQVPVERVPHGAIAHFYGREGTGFVVVDVWEDEAAMWRFIKDKVIPATERLGVAFEPPQVIPLETIITTTATRAYDVPFERADARDVARDLAVAH</sequence>
<protein>
    <recommendedName>
        <fullName evidence="3">ABM domain-containing protein</fullName>
    </recommendedName>
</protein>
<dbReference type="Proteomes" id="UP000249524">
    <property type="component" value="Unassembled WGS sequence"/>
</dbReference>
<name>A0A328BSX3_9CAUL</name>
<organism evidence="1 2">
    <name type="scientific">Phenylobacterium kunshanense</name>
    <dbReference type="NCBI Taxonomy" id="1445034"/>
    <lineage>
        <taxon>Bacteria</taxon>
        <taxon>Pseudomonadati</taxon>
        <taxon>Pseudomonadota</taxon>
        <taxon>Alphaproteobacteria</taxon>
        <taxon>Caulobacterales</taxon>
        <taxon>Caulobacteraceae</taxon>
        <taxon>Phenylobacterium</taxon>
    </lineage>
</organism>
<evidence type="ECO:0008006" key="3">
    <source>
        <dbReference type="Google" id="ProtNLM"/>
    </source>
</evidence>
<evidence type="ECO:0000313" key="2">
    <source>
        <dbReference type="Proteomes" id="UP000249524"/>
    </source>
</evidence>
<proteinExistence type="predicted"/>
<dbReference type="OrthoDB" id="1550900at2"/>
<reference evidence="1 2" key="1">
    <citation type="submission" date="2018-05" db="EMBL/GenBank/DDBJ databases">
        <authorList>
            <person name="Lanie J.A."/>
            <person name="Ng W.-L."/>
            <person name="Kazmierczak K.M."/>
            <person name="Andrzejewski T.M."/>
            <person name="Davidsen T.M."/>
            <person name="Wayne K.J."/>
            <person name="Tettelin H."/>
            <person name="Glass J.I."/>
            <person name="Rusch D."/>
            <person name="Podicherti R."/>
            <person name="Tsui H.-C.T."/>
            <person name="Winkler M.E."/>
        </authorList>
    </citation>
    <scope>NUCLEOTIDE SEQUENCE [LARGE SCALE GENOMIC DNA]</scope>
    <source>
        <strain evidence="1 2">BUT-10</strain>
    </source>
</reference>
<accession>A0A328BSX3</accession>